<keyword evidence="1" id="KW-0732">Signal</keyword>
<dbReference type="KEGG" id="lyj:FKV23_16895"/>
<evidence type="ECO:0000256" key="1">
    <source>
        <dbReference type="SAM" id="SignalP"/>
    </source>
</evidence>
<reference evidence="2 3" key="1">
    <citation type="submission" date="2019-06" db="EMBL/GenBank/DDBJ databases">
        <title>Lysobacter alkalisoli sp. nov. isolated from saline-alkali soil.</title>
        <authorList>
            <person name="Sun J.-Q."/>
            <person name="Xu L."/>
        </authorList>
    </citation>
    <scope>NUCLEOTIDE SEQUENCE [LARGE SCALE GENOMIC DNA]</scope>
    <source>
        <strain evidence="2 3">SJ-36</strain>
    </source>
</reference>
<dbReference type="AlphaFoldDB" id="A0A514BW99"/>
<keyword evidence="3" id="KW-1185">Reference proteome</keyword>
<dbReference type="PROSITE" id="PS51257">
    <property type="entry name" value="PROKAR_LIPOPROTEIN"/>
    <property type="match status" value="1"/>
</dbReference>
<dbReference type="EMBL" id="CP041242">
    <property type="protein sequence ID" value="QDH71585.1"/>
    <property type="molecule type" value="Genomic_DNA"/>
</dbReference>
<gene>
    <name evidence="2" type="ORF">FKV23_16895</name>
</gene>
<evidence type="ECO:0008006" key="4">
    <source>
        <dbReference type="Google" id="ProtNLM"/>
    </source>
</evidence>
<evidence type="ECO:0000313" key="2">
    <source>
        <dbReference type="EMBL" id="QDH71585.1"/>
    </source>
</evidence>
<evidence type="ECO:0000313" key="3">
    <source>
        <dbReference type="Proteomes" id="UP000317199"/>
    </source>
</evidence>
<dbReference type="RefSeq" id="WP_141624916.1">
    <property type="nucleotide sequence ID" value="NZ_CP041242.1"/>
</dbReference>
<sequence length="257" mass="27044">MNSMMRNTLAVASLLVLSACNGAPQAVGAADAANAPAAAESTQATPSVDAFKDFINEIRRFAGSAQVVMGDEAGDAVSLAVGDRIVTGFEQYPPRQLSLADGSTIYWGWQHGQAFVQSIAIRGTDGQLQLLGAVDDLPVLYSRRANRAIADQQAYDAFLRESAERGGKPAVALFIKDDNALAAYYPLVARWLQAAMLGFNADCSDPAQGPTCAFVEQVSVPVEAYARDCAAADTVNACALVVPDIPAADVPLESFKQ</sequence>
<accession>A0A514BW99</accession>
<dbReference type="Proteomes" id="UP000317199">
    <property type="component" value="Chromosome"/>
</dbReference>
<protein>
    <recommendedName>
        <fullName evidence="4">Lipoprotein</fullName>
    </recommendedName>
</protein>
<name>A0A514BW99_9GAMM</name>
<dbReference type="OrthoDB" id="7068447at2"/>
<organism evidence="2 3">
    <name type="scientific">Marilutibacter alkalisoli</name>
    <dbReference type="NCBI Taxonomy" id="2591633"/>
    <lineage>
        <taxon>Bacteria</taxon>
        <taxon>Pseudomonadati</taxon>
        <taxon>Pseudomonadota</taxon>
        <taxon>Gammaproteobacteria</taxon>
        <taxon>Lysobacterales</taxon>
        <taxon>Lysobacteraceae</taxon>
        <taxon>Marilutibacter</taxon>
    </lineage>
</organism>
<proteinExistence type="predicted"/>
<feature type="signal peptide" evidence="1">
    <location>
        <begin position="1"/>
        <end position="29"/>
    </location>
</feature>
<feature type="chain" id="PRO_5021764494" description="Lipoprotein" evidence="1">
    <location>
        <begin position="30"/>
        <end position="257"/>
    </location>
</feature>